<name>A0AAN8XI66_HALRR</name>
<dbReference type="SUPFAM" id="SSF57424">
    <property type="entry name" value="LDL receptor-like module"/>
    <property type="match status" value="1"/>
</dbReference>
<evidence type="ECO:0000256" key="2">
    <source>
        <dbReference type="PROSITE-ProRule" id="PRU00124"/>
    </source>
</evidence>
<keyword evidence="1 2" id="KW-1015">Disulfide bond</keyword>
<dbReference type="InterPro" id="IPR050473">
    <property type="entry name" value="A2M/Complement_sys"/>
</dbReference>
<accession>A0AAN8XI66</accession>
<dbReference type="PANTHER" id="PTHR11412">
    <property type="entry name" value="MACROGLOBULIN / COMPLEMENT"/>
    <property type="match status" value="1"/>
</dbReference>
<dbReference type="Gene3D" id="4.10.400.10">
    <property type="entry name" value="Low-density Lipoprotein Receptor"/>
    <property type="match status" value="1"/>
</dbReference>
<proteinExistence type="predicted"/>
<dbReference type="Gene3D" id="2.60.40.1930">
    <property type="match status" value="1"/>
</dbReference>
<evidence type="ECO:0000313" key="4">
    <source>
        <dbReference type="EMBL" id="KAK7083291.1"/>
    </source>
</evidence>
<dbReference type="SMART" id="SM00192">
    <property type="entry name" value="LDLa"/>
    <property type="match status" value="1"/>
</dbReference>
<dbReference type="InterPro" id="IPR036055">
    <property type="entry name" value="LDL_receptor-like_sf"/>
</dbReference>
<feature type="disulfide bond" evidence="2">
    <location>
        <begin position="639"/>
        <end position="654"/>
    </location>
</feature>
<dbReference type="InterPro" id="IPR011625">
    <property type="entry name" value="A2M_N_BRD"/>
</dbReference>
<evidence type="ECO:0000259" key="3">
    <source>
        <dbReference type="SMART" id="SM01359"/>
    </source>
</evidence>
<dbReference type="Proteomes" id="UP001381693">
    <property type="component" value="Unassembled WGS sequence"/>
</dbReference>
<dbReference type="AlphaFoldDB" id="A0AAN8XI66"/>
<evidence type="ECO:0000313" key="5">
    <source>
        <dbReference type="Proteomes" id="UP001381693"/>
    </source>
</evidence>
<dbReference type="EMBL" id="JAXCGZ010003774">
    <property type="protein sequence ID" value="KAK7083291.1"/>
    <property type="molecule type" value="Genomic_DNA"/>
</dbReference>
<dbReference type="PANTHER" id="PTHR11412:SF146">
    <property type="entry name" value="CD109 ANTIGEN"/>
    <property type="match status" value="1"/>
</dbReference>
<organism evidence="4 5">
    <name type="scientific">Halocaridina rubra</name>
    <name type="common">Hawaiian red shrimp</name>
    <dbReference type="NCBI Taxonomy" id="373956"/>
    <lineage>
        <taxon>Eukaryota</taxon>
        <taxon>Metazoa</taxon>
        <taxon>Ecdysozoa</taxon>
        <taxon>Arthropoda</taxon>
        <taxon>Crustacea</taxon>
        <taxon>Multicrustacea</taxon>
        <taxon>Malacostraca</taxon>
        <taxon>Eumalacostraca</taxon>
        <taxon>Eucarida</taxon>
        <taxon>Decapoda</taxon>
        <taxon>Pleocyemata</taxon>
        <taxon>Caridea</taxon>
        <taxon>Atyoidea</taxon>
        <taxon>Atyidae</taxon>
        <taxon>Halocaridina</taxon>
    </lineage>
</organism>
<dbReference type="SMART" id="SM01359">
    <property type="entry name" value="A2M_N_2"/>
    <property type="match status" value="1"/>
</dbReference>
<dbReference type="CDD" id="cd00112">
    <property type="entry name" value="LDLa"/>
    <property type="match status" value="1"/>
</dbReference>
<comment type="caution">
    <text evidence="4">The sequence shown here is derived from an EMBL/GenBank/DDBJ whole genome shotgun (WGS) entry which is preliminary data.</text>
</comment>
<feature type="domain" description="Alpha-2-macroglobulin bait region" evidence="3">
    <location>
        <begin position="402"/>
        <end position="529"/>
    </location>
</feature>
<dbReference type="PROSITE" id="PS50068">
    <property type="entry name" value="LDLRA_2"/>
    <property type="match status" value="1"/>
</dbReference>
<dbReference type="InterPro" id="IPR002172">
    <property type="entry name" value="LDrepeatLR_classA_rpt"/>
</dbReference>
<evidence type="ECO:0000256" key="1">
    <source>
        <dbReference type="ARBA" id="ARBA00023157"/>
    </source>
</evidence>
<reference evidence="4 5" key="1">
    <citation type="submission" date="2023-11" db="EMBL/GenBank/DDBJ databases">
        <title>Halocaridina rubra genome assembly.</title>
        <authorList>
            <person name="Smith C."/>
        </authorList>
    </citation>
    <scope>NUCLEOTIDE SEQUENCE [LARGE SCALE GENOMIC DNA]</scope>
    <source>
        <strain evidence="4">EP-1</strain>
        <tissue evidence="4">Whole</tissue>
    </source>
</reference>
<gene>
    <name evidence="4" type="ORF">SK128_010002</name>
</gene>
<dbReference type="Pfam" id="PF07703">
    <property type="entry name" value="A2M_BRD"/>
    <property type="match status" value="1"/>
</dbReference>
<feature type="disulfide bond" evidence="2">
    <location>
        <begin position="627"/>
        <end position="645"/>
    </location>
</feature>
<protein>
    <recommendedName>
        <fullName evidence="3">Alpha-2-macroglobulin bait region domain-containing protein</fullName>
    </recommendedName>
</protein>
<sequence>MEFSTMIKGPFSRSSNSLRSIISNSYDGHFGNQITPEGLHLKVVGRKGSAEVFRNTTFVSTTSKFLIVLVEMARPIFNGGQNSVVELSMGTPEIPKEGWWRVRVVAAGQVEEHPFFLTTYFTTRFEVYVDLPYYTLASEEGIKGSFRAIFRTYMPVPGNATLTYSIRERNTTTYRDIATQLVPYAEGDHDFLLPMDAIMDNAEESKIHGMDVKVQVNFQYTFLGTVVNAYASTRIIEPTLKVRTIGASPIVFKPGMSLTTAVGVSYDDLEPLEENRLRTSTLIISPSIVSTSGSTDNLPKIVVEPKKEDPLPWKEFSTMRRQNVTKQDLLRFDEERTTRLLQELAYKSTFARYYKEGIFEFSIDIPKEAVSLLLSVTYQDAMSSASGVAKGVSFHSPNNQYLHITSSTPEAVVGTNAIFHVRSNFPMKKFQYMILAKGILIYSSSEEVSWTGLEGVQTLSVVVAKEMYPRFTLVVVHMTSDGELVTDSMYVSVKMQGAMARMHLNQDKDHSKRTVEAGIWAPAGSFFALSCDRIANHHLQGQNRITTARLLKASLKMEPHPRSIAFKKYRSREGKWSETLTTLSTENIGTWSLSALHISGLHLASDARVHQPFSTGMCETEVGFLECGDGSCYRQEEICDGRQHCTNGEDELQCLTTQPYEEDLRDAGPVWRSQGSLTNLTRK</sequence>
<keyword evidence="5" id="KW-1185">Reference proteome</keyword>
<comment type="caution">
    <text evidence="2">Lacks conserved residue(s) required for the propagation of feature annotation.</text>
</comment>